<dbReference type="PROSITE" id="PS51831">
    <property type="entry name" value="HD"/>
    <property type="match status" value="1"/>
</dbReference>
<accession>B3E589</accession>
<keyword evidence="3" id="KW-0819">tRNA processing</keyword>
<keyword evidence="5" id="KW-0479">Metal-binding</keyword>
<keyword evidence="6" id="KW-0547">Nucleotide-binding</keyword>
<reference evidence="13 14" key="1">
    <citation type="submission" date="2008-05" db="EMBL/GenBank/DDBJ databases">
        <title>Complete sequence of chromosome of Geobacter lovleyi SZ.</title>
        <authorList>
            <consortium name="US DOE Joint Genome Institute"/>
            <person name="Lucas S."/>
            <person name="Copeland A."/>
            <person name="Lapidus A."/>
            <person name="Glavina del Rio T."/>
            <person name="Dalin E."/>
            <person name="Tice H."/>
            <person name="Bruce D."/>
            <person name="Goodwin L."/>
            <person name="Pitluck S."/>
            <person name="Chertkov O."/>
            <person name="Meincke L."/>
            <person name="Brettin T."/>
            <person name="Detter J.C."/>
            <person name="Han C."/>
            <person name="Tapia R."/>
            <person name="Kuske C.R."/>
            <person name="Schmutz J."/>
            <person name="Larimer F."/>
            <person name="Land M."/>
            <person name="Hauser L."/>
            <person name="Kyrpides N."/>
            <person name="Mikhailova N."/>
            <person name="Sung Y."/>
            <person name="Fletcher K.E."/>
            <person name="Ritalahti K.M."/>
            <person name="Loeffler F.E."/>
            <person name="Richardson P."/>
        </authorList>
    </citation>
    <scope>NUCLEOTIDE SEQUENCE [LARGE SCALE GENOMIC DNA]</scope>
    <source>
        <strain evidence="14">ATCC BAA-1151 / DSM 17278 / SZ</strain>
    </source>
</reference>
<dbReference type="OrthoDB" id="9805698at2"/>
<evidence type="ECO:0000256" key="1">
    <source>
        <dbReference type="ARBA" id="ARBA00001946"/>
    </source>
</evidence>
<feature type="domain" description="HD" evidence="12">
    <location>
        <begin position="230"/>
        <end position="331"/>
    </location>
</feature>
<dbReference type="eggNOG" id="COG0617">
    <property type="taxonomic scope" value="Bacteria"/>
</dbReference>
<dbReference type="HOGENOM" id="CLU_015961_1_1_7"/>
<evidence type="ECO:0000256" key="3">
    <source>
        <dbReference type="ARBA" id="ARBA00022694"/>
    </source>
</evidence>
<keyword evidence="7" id="KW-0692">RNA repair</keyword>
<evidence type="ECO:0000256" key="11">
    <source>
        <dbReference type="RuleBase" id="RU003953"/>
    </source>
</evidence>
<sequence>MNTLQHPLQQFFPQQYHDLILMVGGTVRDFLLQQPASDYDLIAVLPEELLPLLGFRLVAGKTTRPVWFHHDAQLGKLELIRLDDLCQLDADLSCRDFTINAIALSLSGRLYDPLNGQHDLQQRLLRLCSGRSFAEDPLRIIRGIRFVADGWRMVPETAQLIQQQDWSAQLACLPVERFSREMIKALAANRAERFFELMIQYRLGTDWLPELFRMPDIPAGPLQHHPEGDLLTHCLQVLQRVAAVTPDPLTRFCAFFHDIGKLSTDPALYPKHHGHDEAGFKLALNLCKQLCLPAEWGRALAWTSRLHTNLNRWAELRDATRLRIAEQACKAGISRILPVVSAADKPGNSTPDQWFQALEIAAMNSAQLGIDKDQLEAMRAKHRPDFILQQRIRLLRSYEDIS</sequence>
<dbReference type="GO" id="GO:0003723">
    <property type="term" value="F:RNA binding"/>
    <property type="evidence" value="ECO:0007669"/>
    <property type="project" value="UniProtKB-KW"/>
</dbReference>
<dbReference type="InterPro" id="IPR050124">
    <property type="entry name" value="tRNA_CCA-adding_enzyme"/>
</dbReference>
<evidence type="ECO:0000256" key="10">
    <source>
        <dbReference type="ARBA" id="ARBA00022884"/>
    </source>
</evidence>
<comment type="similarity">
    <text evidence="11">Belongs to the tRNA nucleotidyltransferase/poly(A) polymerase family.</text>
</comment>
<keyword evidence="14" id="KW-1185">Reference proteome</keyword>
<proteinExistence type="inferred from homology"/>
<name>B3E589_TRIL1</name>
<keyword evidence="9" id="KW-0460">Magnesium</keyword>
<keyword evidence="10 11" id="KW-0694">RNA-binding</keyword>
<dbReference type="InterPro" id="IPR002646">
    <property type="entry name" value="PolA_pol_head_dom"/>
</dbReference>
<keyword evidence="8" id="KW-0067">ATP-binding</keyword>
<evidence type="ECO:0000313" key="13">
    <source>
        <dbReference type="EMBL" id="ACD96076.1"/>
    </source>
</evidence>
<dbReference type="KEGG" id="glo:Glov_2360"/>
<dbReference type="Pfam" id="PF12627">
    <property type="entry name" value="PolyA_pol_RNAbd"/>
    <property type="match status" value="1"/>
</dbReference>
<gene>
    <name evidence="13" type="ordered locus">Glov_2360</name>
</gene>
<dbReference type="GO" id="GO:0042245">
    <property type="term" value="P:RNA repair"/>
    <property type="evidence" value="ECO:0007669"/>
    <property type="project" value="UniProtKB-KW"/>
</dbReference>
<evidence type="ECO:0000313" key="14">
    <source>
        <dbReference type="Proteomes" id="UP000002420"/>
    </source>
</evidence>
<evidence type="ECO:0000256" key="2">
    <source>
        <dbReference type="ARBA" id="ARBA00022679"/>
    </source>
</evidence>
<dbReference type="GO" id="GO:0008033">
    <property type="term" value="P:tRNA processing"/>
    <property type="evidence" value="ECO:0007669"/>
    <property type="project" value="UniProtKB-KW"/>
</dbReference>
<dbReference type="STRING" id="398767.Glov_2360"/>
<keyword evidence="4 13" id="KW-0548">Nucleotidyltransferase</keyword>
<dbReference type="Pfam" id="PF01966">
    <property type="entry name" value="HD"/>
    <property type="match status" value="1"/>
</dbReference>
<evidence type="ECO:0000256" key="6">
    <source>
        <dbReference type="ARBA" id="ARBA00022741"/>
    </source>
</evidence>
<evidence type="ECO:0000256" key="9">
    <source>
        <dbReference type="ARBA" id="ARBA00022842"/>
    </source>
</evidence>
<dbReference type="RefSeq" id="WP_012470409.1">
    <property type="nucleotide sequence ID" value="NC_010814.1"/>
</dbReference>
<dbReference type="InterPro" id="IPR043519">
    <property type="entry name" value="NT_sf"/>
</dbReference>
<dbReference type="GO" id="GO:0004810">
    <property type="term" value="F:CCA tRNA nucleotidyltransferase activity"/>
    <property type="evidence" value="ECO:0007669"/>
    <property type="project" value="UniProtKB-EC"/>
</dbReference>
<dbReference type="Gene3D" id="1.10.3090.10">
    <property type="entry name" value="cca-adding enzyme, domain 2"/>
    <property type="match status" value="1"/>
</dbReference>
<evidence type="ECO:0000256" key="8">
    <source>
        <dbReference type="ARBA" id="ARBA00022840"/>
    </source>
</evidence>
<organism evidence="13 14">
    <name type="scientific">Trichlorobacter lovleyi (strain ATCC BAA-1151 / DSM 17278 / SZ)</name>
    <name type="common">Geobacter lovleyi</name>
    <dbReference type="NCBI Taxonomy" id="398767"/>
    <lineage>
        <taxon>Bacteria</taxon>
        <taxon>Pseudomonadati</taxon>
        <taxon>Thermodesulfobacteriota</taxon>
        <taxon>Desulfuromonadia</taxon>
        <taxon>Geobacterales</taxon>
        <taxon>Geobacteraceae</taxon>
        <taxon>Trichlorobacter</taxon>
    </lineage>
</organism>
<evidence type="ECO:0000256" key="7">
    <source>
        <dbReference type="ARBA" id="ARBA00022800"/>
    </source>
</evidence>
<dbReference type="Proteomes" id="UP000002420">
    <property type="component" value="Chromosome"/>
</dbReference>
<dbReference type="Pfam" id="PF01743">
    <property type="entry name" value="PolyA_pol"/>
    <property type="match status" value="1"/>
</dbReference>
<comment type="cofactor">
    <cofactor evidence="1">
        <name>Mg(2+)</name>
        <dbReference type="ChEBI" id="CHEBI:18420"/>
    </cofactor>
</comment>
<evidence type="ECO:0000256" key="5">
    <source>
        <dbReference type="ARBA" id="ARBA00022723"/>
    </source>
</evidence>
<dbReference type="GO" id="GO:0046872">
    <property type="term" value="F:metal ion binding"/>
    <property type="evidence" value="ECO:0007669"/>
    <property type="project" value="UniProtKB-KW"/>
</dbReference>
<dbReference type="SUPFAM" id="SSF81891">
    <property type="entry name" value="Poly A polymerase C-terminal region-like"/>
    <property type="match status" value="1"/>
</dbReference>
<keyword evidence="13" id="KW-0378">Hydrolase</keyword>
<dbReference type="GO" id="GO:0005524">
    <property type="term" value="F:ATP binding"/>
    <property type="evidence" value="ECO:0007669"/>
    <property type="project" value="UniProtKB-KW"/>
</dbReference>
<evidence type="ECO:0000256" key="4">
    <source>
        <dbReference type="ARBA" id="ARBA00022695"/>
    </source>
</evidence>
<dbReference type="Gene3D" id="3.30.460.10">
    <property type="entry name" value="Beta Polymerase, domain 2"/>
    <property type="match status" value="1"/>
</dbReference>
<protein>
    <submittedName>
        <fullName evidence="13">Polynucleotide adenylyltransferase/metal dependent phosphohydrolase</fullName>
        <ecNumber evidence="13">2.7.7.72</ecNumber>
    </submittedName>
</protein>
<dbReference type="EC" id="2.7.7.72" evidence="13"/>
<dbReference type="GO" id="GO:0016787">
    <property type="term" value="F:hydrolase activity"/>
    <property type="evidence" value="ECO:0007669"/>
    <property type="project" value="UniProtKB-KW"/>
</dbReference>
<dbReference type="EMBL" id="CP001089">
    <property type="protein sequence ID" value="ACD96076.1"/>
    <property type="molecule type" value="Genomic_DNA"/>
</dbReference>
<keyword evidence="2 11" id="KW-0808">Transferase</keyword>
<evidence type="ECO:0000259" key="12">
    <source>
        <dbReference type="PROSITE" id="PS51831"/>
    </source>
</evidence>
<dbReference type="InterPro" id="IPR006674">
    <property type="entry name" value="HD_domain"/>
</dbReference>
<dbReference type="InterPro" id="IPR032828">
    <property type="entry name" value="PolyA_RNA-bd"/>
</dbReference>
<dbReference type="PANTHER" id="PTHR47545:SF1">
    <property type="entry name" value="MULTIFUNCTIONAL CCA PROTEIN"/>
    <property type="match status" value="1"/>
</dbReference>
<dbReference type="PANTHER" id="PTHR47545">
    <property type="entry name" value="MULTIFUNCTIONAL CCA PROTEIN"/>
    <property type="match status" value="1"/>
</dbReference>
<dbReference type="SUPFAM" id="SSF81301">
    <property type="entry name" value="Nucleotidyltransferase"/>
    <property type="match status" value="1"/>
</dbReference>
<dbReference type="AlphaFoldDB" id="B3E589"/>